<gene>
    <name evidence="1" type="ORF">KHA97_05155</name>
</gene>
<protein>
    <submittedName>
        <fullName evidence="1">Uncharacterized protein</fullName>
    </submittedName>
</protein>
<dbReference type="EMBL" id="JAGYPG010000001">
    <property type="protein sequence ID" value="MBS4194458.1"/>
    <property type="molecule type" value="Genomic_DNA"/>
</dbReference>
<evidence type="ECO:0000313" key="1">
    <source>
        <dbReference type="EMBL" id="MBS4194458.1"/>
    </source>
</evidence>
<accession>A0A942TCW8</accession>
<sequence>MDPSIWKNPLLILWSNENKESLFIYNLHIVTGSWSDNMEFINVQQTHTDTVLNELNISAKILEQISEGVMVVNEKRQIIY</sequence>
<name>A0A942TCW8_9BACI</name>
<comment type="caution">
    <text evidence="1">The sequence shown here is derived from an EMBL/GenBank/DDBJ whole genome shotgun (WGS) entry which is preliminary data.</text>
</comment>
<organism evidence="1 2">
    <name type="scientific">Lederbergia citri</name>
    <dbReference type="NCBI Taxonomy" id="2833580"/>
    <lineage>
        <taxon>Bacteria</taxon>
        <taxon>Bacillati</taxon>
        <taxon>Bacillota</taxon>
        <taxon>Bacilli</taxon>
        <taxon>Bacillales</taxon>
        <taxon>Bacillaceae</taxon>
        <taxon>Lederbergia</taxon>
    </lineage>
</organism>
<dbReference type="AlphaFoldDB" id="A0A942TCW8"/>
<proteinExistence type="predicted"/>
<evidence type="ECO:0000313" key="2">
    <source>
        <dbReference type="Proteomes" id="UP000681414"/>
    </source>
</evidence>
<dbReference type="RefSeq" id="WP_213123636.1">
    <property type="nucleotide sequence ID" value="NZ_JAGYPG010000001.1"/>
</dbReference>
<keyword evidence="2" id="KW-1185">Reference proteome</keyword>
<dbReference type="Proteomes" id="UP000681414">
    <property type="component" value="Unassembled WGS sequence"/>
</dbReference>
<reference evidence="1 2" key="1">
    <citation type="submission" date="2021-05" db="EMBL/GenBank/DDBJ databases">
        <title>Novel Bacillus species.</title>
        <authorList>
            <person name="Liu G."/>
        </authorList>
    </citation>
    <scope>NUCLEOTIDE SEQUENCE [LARGE SCALE GENOMIC DNA]</scope>
    <source>
        <strain evidence="2">FJAT-49780</strain>
    </source>
</reference>